<evidence type="ECO:0000313" key="2">
    <source>
        <dbReference type="EMBL" id="SOC25340.1"/>
    </source>
</evidence>
<name>A0A285TQN5_9BACL</name>
<dbReference type="InterPro" id="IPR032624">
    <property type="entry name" value="DUF4879"/>
</dbReference>
<evidence type="ECO:0000256" key="1">
    <source>
        <dbReference type="SAM" id="SignalP"/>
    </source>
</evidence>
<organism evidence="2 3">
    <name type="scientific">Ureibacillus xyleni</name>
    <dbReference type="NCBI Taxonomy" id="614648"/>
    <lineage>
        <taxon>Bacteria</taxon>
        <taxon>Bacillati</taxon>
        <taxon>Bacillota</taxon>
        <taxon>Bacilli</taxon>
        <taxon>Bacillales</taxon>
        <taxon>Caryophanaceae</taxon>
        <taxon>Ureibacillus</taxon>
    </lineage>
</organism>
<dbReference type="Pfam" id="PF16219">
    <property type="entry name" value="DUF4879"/>
    <property type="match status" value="1"/>
</dbReference>
<gene>
    <name evidence="2" type="ORF">SAMN05880501_11876</name>
</gene>
<dbReference type="AlphaFoldDB" id="A0A285TQN5"/>
<accession>A0A285TQN5</accession>
<sequence>MKKILSILSVVVLFISLAFLGTDKASAGPAPNLTKVTITAISGDGSTWESIGVNQVKANNPITSDTVYLKVRFTGYPQTYLAYSNGVNISSTKYSTVPVVSGGIVVGWDYYIKTDLSNLTANSITIVGIDQLGKFVYGNTINFDVE</sequence>
<feature type="chain" id="PRO_5013103473" evidence="1">
    <location>
        <begin position="28"/>
        <end position="146"/>
    </location>
</feature>
<proteinExistence type="predicted"/>
<evidence type="ECO:0000313" key="3">
    <source>
        <dbReference type="Proteomes" id="UP000219636"/>
    </source>
</evidence>
<dbReference type="EMBL" id="OBMQ01000018">
    <property type="protein sequence ID" value="SOC25340.1"/>
    <property type="molecule type" value="Genomic_DNA"/>
</dbReference>
<feature type="signal peptide" evidence="1">
    <location>
        <begin position="1"/>
        <end position="27"/>
    </location>
</feature>
<protein>
    <submittedName>
        <fullName evidence="2">Uncharacterized protein DUF4879</fullName>
    </submittedName>
</protein>
<reference evidence="3" key="1">
    <citation type="submission" date="2017-08" db="EMBL/GenBank/DDBJ databases">
        <authorList>
            <person name="Varghese N."/>
            <person name="Submissions S."/>
        </authorList>
    </citation>
    <scope>NUCLEOTIDE SEQUENCE [LARGE SCALE GENOMIC DNA]</scope>
    <source>
        <strain evidence="3">JC22</strain>
    </source>
</reference>
<keyword evidence="3" id="KW-1185">Reference proteome</keyword>
<keyword evidence="1" id="KW-0732">Signal</keyword>
<dbReference type="RefSeq" id="WP_097075187.1">
    <property type="nucleotide sequence ID" value="NZ_OBMQ01000018.1"/>
</dbReference>
<dbReference type="OrthoDB" id="2914455at2"/>
<dbReference type="Gene3D" id="2.60.40.2870">
    <property type="match status" value="1"/>
</dbReference>
<dbReference type="Proteomes" id="UP000219636">
    <property type="component" value="Unassembled WGS sequence"/>
</dbReference>